<organism evidence="2 3">
    <name type="scientific">Mycena rosella</name>
    <name type="common">Pink bonnet</name>
    <name type="synonym">Agaricus rosellus</name>
    <dbReference type="NCBI Taxonomy" id="1033263"/>
    <lineage>
        <taxon>Eukaryota</taxon>
        <taxon>Fungi</taxon>
        <taxon>Dikarya</taxon>
        <taxon>Basidiomycota</taxon>
        <taxon>Agaricomycotina</taxon>
        <taxon>Agaricomycetes</taxon>
        <taxon>Agaricomycetidae</taxon>
        <taxon>Agaricales</taxon>
        <taxon>Marasmiineae</taxon>
        <taxon>Mycenaceae</taxon>
        <taxon>Mycena</taxon>
    </lineage>
</organism>
<feature type="compositionally biased region" description="Pro residues" evidence="1">
    <location>
        <begin position="280"/>
        <end position="304"/>
    </location>
</feature>
<feature type="compositionally biased region" description="Low complexity" evidence="1">
    <location>
        <begin position="201"/>
        <end position="213"/>
    </location>
</feature>
<evidence type="ECO:0000313" key="2">
    <source>
        <dbReference type="EMBL" id="KAJ7685864.1"/>
    </source>
</evidence>
<accession>A0AAD7GAZ3</accession>
<feature type="region of interest" description="Disordered" evidence="1">
    <location>
        <begin position="268"/>
        <end position="324"/>
    </location>
</feature>
<dbReference type="Proteomes" id="UP001221757">
    <property type="component" value="Unassembled WGS sequence"/>
</dbReference>
<evidence type="ECO:0000256" key="1">
    <source>
        <dbReference type="SAM" id="MobiDB-lite"/>
    </source>
</evidence>
<dbReference type="AlphaFoldDB" id="A0AAD7GAZ3"/>
<feature type="region of interest" description="Disordered" evidence="1">
    <location>
        <begin position="120"/>
        <end position="161"/>
    </location>
</feature>
<reference evidence="2" key="1">
    <citation type="submission" date="2023-03" db="EMBL/GenBank/DDBJ databases">
        <title>Massive genome expansion in bonnet fungi (Mycena s.s.) driven by repeated elements and novel gene families across ecological guilds.</title>
        <authorList>
            <consortium name="Lawrence Berkeley National Laboratory"/>
            <person name="Harder C.B."/>
            <person name="Miyauchi S."/>
            <person name="Viragh M."/>
            <person name="Kuo A."/>
            <person name="Thoen E."/>
            <person name="Andreopoulos B."/>
            <person name="Lu D."/>
            <person name="Skrede I."/>
            <person name="Drula E."/>
            <person name="Henrissat B."/>
            <person name="Morin E."/>
            <person name="Kohler A."/>
            <person name="Barry K."/>
            <person name="LaButti K."/>
            <person name="Morin E."/>
            <person name="Salamov A."/>
            <person name="Lipzen A."/>
            <person name="Mereny Z."/>
            <person name="Hegedus B."/>
            <person name="Baldrian P."/>
            <person name="Stursova M."/>
            <person name="Weitz H."/>
            <person name="Taylor A."/>
            <person name="Grigoriev I.V."/>
            <person name="Nagy L.G."/>
            <person name="Martin F."/>
            <person name="Kauserud H."/>
        </authorList>
    </citation>
    <scope>NUCLEOTIDE SEQUENCE</scope>
    <source>
        <strain evidence="2">CBHHK067</strain>
    </source>
</reference>
<feature type="region of interest" description="Disordered" evidence="1">
    <location>
        <begin position="337"/>
        <end position="412"/>
    </location>
</feature>
<feature type="region of interest" description="Disordered" evidence="1">
    <location>
        <begin position="196"/>
        <end position="218"/>
    </location>
</feature>
<feature type="compositionally biased region" description="Polar residues" evidence="1">
    <location>
        <begin position="81"/>
        <end position="92"/>
    </location>
</feature>
<gene>
    <name evidence="2" type="ORF">B0H17DRAFT_1204693</name>
</gene>
<proteinExistence type="predicted"/>
<name>A0AAD7GAZ3_MYCRO</name>
<feature type="compositionally biased region" description="Polar residues" evidence="1">
    <location>
        <begin position="1"/>
        <end position="14"/>
    </location>
</feature>
<sequence length="670" mass="68283">MPPRLSVQTRSKSIPKQPAPAVVPPPSALPSVIATTGYPDRAALSALAKPSKSPLSGLHFGRDPLAPSVVKGKAVAPRSPSPTCSASTISSTNPFSVLTNHGDTNTITTEELMTLDLLGLPDNSFDESTPSSSSTVASHSPAHAPPWHDQRRRPVRAPPPTPALELGCAQNVDGTLRDAADIEFVFDPDDDVLMPPVRGDAAATHASSPASHAVDTVTTAPDADSPFLTPVTATLPAAALTSAGSKLPPAPSLINIADAAAAAGRAHQAWSSAAHSPTSPVAPPSQPAPPVLPSPTPKPAPPSAQTPALSATPQPAPSPALLPAPAPTLFTAVVTRSQTKRATAGAPSNPPKGMFIPQPAASATAPQPAPQPLAAPQTAPQPLAALQTAPQPAPQPVQQPFAAPQPVPQPLAALQPVPQPLAAPQPAQPLFAAQPLAAHPLAPAAGGALPIASAAAAAAALGGAPLPVFCHIPLNVPGIFSPDRLTACDNISPTLLPKWDALPGGKFLIYEWNGRPHSIDSGSVKDLKAAITRLTGATPLVGPPVAANPGNRAAPFMYLVRGVSDVDTQRFLDGRIWNMVGGTTFFAIPYDAPSSDFLFTLDGFSFSADDGVEVADLVVSVIYNNPTAQTLLALNHDAYAAAADPMAHFAASLRVSPVSTRNANGRARIA</sequence>
<feature type="compositionally biased region" description="Low complexity" evidence="1">
    <location>
        <begin position="268"/>
        <end position="279"/>
    </location>
</feature>
<feature type="region of interest" description="Disordered" evidence="1">
    <location>
        <begin position="1"/>
        <end position="27"/>
    </location>
</feature>
<feature type="compositionally biased region" description="Pro residues" evidence="1">
    <location>
        <begin position="314"/>
        <end position="324"/>
    </location>
</feature>
<feature type="region of interest" description="Disordered" evidence="1">
    <location>
        <begin position="73"/>
        <end position="92"/>
    </location>
</feature>
<evidence type="ECO:0000313" key="3">
    <source>
        <dbReference type="Proteomes" id="UP001221757"/>
    </source>
</evidence>
<feature type="compositionally biased region" description="Low complexity" evidence="1">
    <location>
        <begin position="357"/>
        <end position="366"/>
    </location>
</feature>
<dbReference type="EMBL" id="JARKIE010000102">
    <property type="protein sequence ID" value="KAJ7685864.1"/>
    <property type="molecule type" value="Genomic_DNA"/>
</dbReference>
<feature type="compositionally biased region" description="Low complexity" evidence="1">
    <location>
        <begin position="374"/>
        <end position="390"/>
    </location>
</feature>
<feature type="compositionally biased region" description="Low complexity" evidence="1">
    <location>
        <begin position="128"/>
        <end position="142"/>
    </location>
</feature>
<feature type="compositionally biased region" description="Pro residues" evidence="1">
    <location>
        <begin position="17"/>
        <end position="27"/>
    </location>
</feature>
<protein>
    <submittedName>
        <fullName evidence="2">Uncharacterized protein</fullName>
    </submittedName>
</protein>
<feature type="compositionally biased region" description="Pro residues" evidence="1">
    <location>
        <begin position="391"/>
        <end position="409"/>
    </location>
</feature>
<comment type="caution">
    <text evidence="2">The sequence shown here is derived from an EMBL/GenBank/DDBJ whole genome shotgun (WGS) entry which is preliminary data.</text>
</comment>
<keyword evidence="3" id="KW-1185">Reference proteome</keyword>